<organism evidence="2">
    <name type="scientific">Grosmannia clavigera (strain kw1407 / UAMH 11150)</name>
    <name type="common">Blue stain fungus</name>
    <name type="synonym">Graphiocladiella clavigera</name>
    <dbReference type="NCBI Taxonomy" id="655863"/>
    <lineage>
        <taxon>Eukaryota</taxon>
        <taxon>Fungi</taxon>
        <taxon>Dikarya</taxon>
        <taxon>Ascomycota</taxon>
        <taxon>Pezizomycotina</taxon>
        <taxon>Sordariomycetes</taxon>
        <taxon>Sordariomycetidae</taxon>
        <taxon>Ophiostomatales</taxon>
        <taxon>Ophiostomataceae</taxon>
        <taxon>Leptographium</taxon>
    </lineage>
</organism>
<evidence type="ECO:0000313" key="2">
    <source>
        <dbReference type="Proteomes" id="UP000007796"/>
    </source>
</evidence>
<dbReference type="eggNOG" id="ENOG502SFY9">
    <property type="taxonomic scope" value="Eukaryota"/>
</dbReference>
<keyword evidence="2" id="KW-1185">Reference proteome</keyword>
<name>F0XJU0_GROCL</name>
<dbReference type="InParanoid" id="F0XJU0"/>
<dbReference type="EMBL" id="GL629782">
    <property type="protein sequence ID" value="EFX02157.1"/>
    <property type="molecule type" value="Genomic_DNA"/>
</dbReference>
<evidence type="ECO:0000313" key="1">
    <source>
        <dbReference type="EMBL" id="EFX02157.1"/>
    </source>
</evidence>
<dbReference type="RefSeq" id="XP_014171639.1">
    <property type="nucleotide sequence ID" value="XM_014316164.1"/>
</dbReference>
<sequence length="59" mass="6483">MPASDSLQPPLTPAERDIVKSYGGWTNFMLAMGLKPWVDDDMAEGKAILEGLVHNDSEH</sequence>
<dbReference type="Proteomes" id="UP000007796">
    <property type="component" value="Unassembled WGS sequence"/>
</dbReference>
<protein>
    <submittedName>
        <fullName evidence="1">Uncharacterized protein</fullName>
    </submittedName>
</protein>
<dbReference type="GeneID" id="25975170"/>
<dbReference type="AlphaFoldDB" id="F0XJU0"/>
<proteinExistence type="predicted"/>
<dbReference type="OrthoDB" id="4232400at2759"/>
<accession>F0XJU0</accession>
<reference evidence="1 2" key="1">
    <citation type="journal article" date="2011" name="Proc. Natl. Acad. Sci. U.S.A.">
        <title>Genome and transcriptome analyses of the mountain pine beetle-fungal symbiont Grosmannia clavigera, a lodgepole pine pathogen.</title>
        <authorList>
            <person name="DiGuistini S."/>
            <person name="Wang Y."/>
            <person name="Liao N.Y."/>
            <person name="Taylor G."/>
            <person name="Tanguay P."/>
            <person name="Feau N."/>
            <person name="Henrissat B."/>
            <person name="Chan S.K."/>
            <person name="Hesse-Orce U."/>
            <person name="Alamouti S.M."/>
            <person name="Tsui C.K.M."/>
            <person name="Docking R.T."/>
            <person name="Levasseur A."/>
            <person name="Haridas S."/>
            <person name="Robertson G."/>
            <person name="Birol I."/>
            <person name="Holt R.A."/>
            <person name="Marra M.A."/>
            <person name="Hamelin R.C."/>
            <person name="Hirst M."/>
            <person name="Jones S.J.M."/>
            <person name="Bohlmann J."/>
            <person name="Breuil C."/>
        </authorList>
    </citation>
    <scope>NUCLEOTIDE SEQUENCE [LARGE SCALE GENOMIC DNA]</scope>
    <source>
        <strain evidence="2">kw1407 / UAMH 11150</strain>
    </source>
</reference>
<gene>
    <name evidence="1" type="ORF">CMQ_2206</name>
</gene>
<dbReference type="HOGENOM" id="CLU_194720_1_0_1"/>